<name>A0A9P6M848_9FUNG</name>
<dbReference type="Proteomes" id="UP000749646">
    <property type="component" value="Unassembled WGS sequence"/>
</dbReference>
<feature type="non-terminal residue" evidence="2">
    <location>
        <position position="1"/>
    </location>
</feature>
<keyword evidence="1" id="KW-0472">Membrane</keyword>
<feature type="transmembrane region" description="Helical" evidence="1">
    <location>
        <begin position="18"/>
        <end position="38"/>
    </location>
</feature>
<accession>A0A9P6M848</accession>
<evidence type="ECO:0000256" key="1">
    <source>
        <dbReference type="SAM" id="Phobius"/>
    </source>
</evidence>
<keyword evidence="1" id="KW-1133">Transmembrane helix</keyword>
<dbReference type="AlphaFoldDB" id="A0A9P6M848"/>
<feature type="non-terminal residue" evidence="2">
    <location>
        <position position="128"/>
    </location>
</feature>
<keyword evidence="1" id="KW-0812">Transmembrane</keyword>
<reference evidence="2" key="1">
    <citation type="journal article" date="2020" name="Fungal Divers.">
        <title>Resolving the Mortierellaceae phylogeny through synthesis of multi-gene phylogenetics and phylogenomics.</title>
        <authorList>
            <person name="Vandepol N."/>
            <person name="Liber J."/>
            <person name="Desiro A."/>
            <person name="Na H."/>
            <person name="Kennedy M."/>
            <person name="Barry K."/>
            <person name="Grigoriev I.V."/>
            <person name="Miller A.N."/>
            <person name="O'Donnell K."/>
            <person name="Stajich J.E."/>
            <person name="Bonito G."/>
        </authorList>
    </citation>
    <scope>NUCLEOTIDE SEQUENCE</scope>
    <source>
        <strain evidence="2">MES-2147</strain>
    </source>
</reference>
<protein>
    <recommendedName>
        <fullName evidence="4">Ion transport domain-containing protein</fullName>
    </recommendedName>
</protein>
<sequence length="128" mass="14225">AGRFDPINPSFGNGTTGFSIMMVVFYFFSAILLLNILIAHMNNAFNESAEEGEIAHLKLLSGVIAEKETYAMTKASREKGDYYPKRIYYGASDEEAVRFHSKYSITDVSTLSAENRFVVKSSSDEVTS</sequence>
<evidence type="ECO:0000313" key="2">
    <source>
        <dbReference type="EMBL" id="KAF9974351.1"/>
    </source>
</evidence>
<organism evidence="2 3">
    <name type="scientific">Modicella reniformis</name>
    <dbReference type="NCBI Taxonomy" id="1440133"/>
    <lineage>
        <taxon>Eukaryota</taxon>
        <taxon>Fungi</taxon>
        <taxon>Fungi incertae sedis</taxon>
        <taxon>Mucoromycota</taxon>
        <taxon>Mortierellomycotina</taxon>
        <taxon>Mortierellomycetes</taxon>
        <taxon>Mortierellales</taxon>
        <taxon>Mortierellaceae</taxon>
        <taxon>Modicella</taxon>
    </lineage>
</organism>
<evidence type="ECO:0000313" key="3">
    <source>
        <dbReference type="Proteomes" id="UP000749646"/>
    </source>
</evidence>
<dbReference type="EMBL" id="JAAAHW010004445">
    <property type="protein sequence ID" value="KAF9974351.1"/>
    <property type="molecule type" value="Genomic_DNA"/>
</dbReference>
<comment type="caution">
    <text evidence="2">The sequence shown here is derived from an EMBL/GenBank/DDBJ whole genome shotgun (WGS) entry which is preliminary data.</text>
</comment>
<dbReference type="OrthoDB" id="2352140at2759"/>
<evidence type="ECO:0008006" key="4">
    <source>
        <dbReference type="Google" id="ProtNLM"/>
    </source>
</evidence>
<gene>
    <name evidence="2" type="ORF">BGZ65_008775</name>
</gene>
<proteinExistence type="predicted"/>
<keyword evidence="3" id="KW-1185">Reference proteome</keyword>